<dbReference type="InterPro" id="IPR050076">
    <property type="entry name" value="ArchSynthase1/Queuine_TRR"/>
</dbReference>
<keyword evidence="10" id="KW-1185">Reference proteome</keyword>
<feature type="region of interest" description="RNA binding" evidence="7">
    <location>
        <begin position="248"/>
        <end position="254"/>
    </location>
</feature>
<dbReference type="FunFam" id="3.20.20.105:FF:000001">
    <property type="entry name" value="Queuine tRNA-ribosyltransferase"/>
    <property type="match status" value="1"/>
</dbReference>
<dbReference type="OrthoDB" id="9805417at2"/>
<comment type="function">
    <text evidence="7">Catalyzes the base-exchange of a guanine (G) residue with the queuine precursor 7-aminomethyl-7-deazaguanine (PreQ1) at position 34 (anticodon wobble position) in tRNAs with GU(N) anticodons (tRNA-Asp, -Asn, -His and -Tyr). Catalysis occurs through a double-displacement mechanism. The nucleophile active site attacks the C1' of nucleotide 34 to detach the guanine base from the RNA, forming a covalent enzyme-RNA intermediate. The proton acceptor active site deprotonates the incoming PreQ1, allowing a nucleophilic attack on the C1' of the ribose to form the product. After dissociation, two additional enzymatic reactions on the tRNA convert PreQ1 to queuine (Q), resulting in the hypermodified nucleoside queuosine (7-(((4,5-cis-dihydroxy-2-cyclopenten-1-yl)amino)methyl)-7-deazaguanosine).</text>
</comment>
<feature type="domain" description="tRNA-guanine(15) transglycosylase-like" evidence="8">
    <location>
        <begin position="15"/>
        <end position="368"/>
    </location>
</feature>
<dbReference type="Pfam" id="PF01702">
    <property type="entry name" value="TGT"/>
    <property type="match status" value="1"/>
</dbReference>
<evidence type="ECO:0000256" key="4">
    <source>
        <dbReference type="ARBA" id="ARBA00022694"/>
    </source>
</evidence>
<dbReference type="GO" id="GO:0046872">
    <property type="term" value="F:metal ion binding"/>
    <property type="evidence" value="ECO:0007669"/>
    <property type="project" value="UniProtKB-KW"/>
</dbReference>
<dbReference type="AlphaFoldDB" id="A0A4U0RD95"/>
<dbReference type="HAMAP" id="MF_00168">
    <property type="entry name" value="Q_tRNA_Tgt"/>
    <property type="match status" value="1"/>
</dbReference>
<dbReference type="RefSeq" id="WP_136855554.1">
    <property type="nucleotide sequence ID" value="NZ_SUNH01000006.1"/>
</dbReference>
<dbReference type="UniPathway" id="UPA00392"/>
<organism evidence="9 10">
    <name type="scientific">Paracoccus hibiscisoli</name>
    <dbReference type="NCBI Taxonomy" id="2023261"/>
    <lineage>
        <taxon>Bacteria</taxon>
        <taxon>Pseudomonadati</taxon>
        <taxon>Pseudomonadota</taxon>
        <taxon>Alphaproteobacteria</taxon>
        <taxon>Rhodobacterales</taxon>
        <taxon>Paracoccaceae</taxon>
        <taxon>Paracoccus</taxon>
    </lineage>
</organism>
<dbReference type="InterPro" id="IPR002616">
    <property type="entry name" value="tRNA_ribo_trans-like"/>
</dbReference>
<keyword evidence="4 7" id="KW-0819">tRNA processing</keyword>
<comment type="catalytic activity">
    <reaction evidence="6 7">
        <text>7-aminomethyl-7-carbaguanine + guanosine(34) in tRNA = 7-aminomethyl-7-carbaguanosine(34) in tRNA + guanine</text>
        <dbReference type="Rhea" id="RHEA:24104"/>
        <dbReference type="Rhea" id="RHEA-COMP:10341"/>
        <dbReference type="Rhea" id="RHEA-COMP:10342"/>
        <dbReference type="ChEBI" id="CHEBI:16235"/>
        <dbReference type="ChEBI" id="CHEBI:58703"/>
        <dbReference type="ChEBI" id="CHEBI:74269"/>
        <dbReference type="ChEBI" id="CHEBI:82833"/>
        <dbReference type="EC" id="2.4.2.29"/>
    </reaction>
</comment>
<dbReference type="Proteomes" id="UP000306223">
    <property type="component" value="Unassembled WGS sequence"/>
</dbReference>
<name>A0A4U0RD95_9RHOB</name>
<dbReference type="EC" id="2.4.2.29" evidence="7"/>
<comment type="caution">
    <text evidence="7">Lacks conserved residue(s) required for the propagation of feature annotation.</text>
</comment>
<dbReference type="SUPFAM" id="SSF51713">
    <property type="entry name" value="tRNA-guanine transglycosylase"/>
    <property type="match status" value="1"/>
</dbReference>
<feature type="binding site" evidence="7">
    <location>
        <position position="147"/>
    </location>
    <ligand>
        <name>substrate</name>
    </ligand>
</feature>
<dbReference type="GO" id="GO:0008616">
    <property type="term" value="P:tRNA queuosine(34) biosynthetic process"/>
    <property type="evidence" value="ECO:0007669"/>
    <property type="project" value="UniProtKB-UniRule"/>
</dbReference>
<evidence type="ECO:0000256" key="1">
    <source>
        <dbReference type="ARBA" id="ARBA00004691"/>
    </source>
</evidence>
<feature type="binding site" evidence="7">
    <location>
        <position position="336"/>
    </location>
    <ligand>
        <name>Zn(2+)</name>
        <dbReference type="ChEBI" id="CHEBI:29105"/>
    </ligand>
</feature>
<feature type="active site" description="Nucleophile" evidence="7">
    <location>
        <position position="267"/>
    </location>
</feature>
<accession>A0A4U0RD95</accession>
<protein>
    <recommendedName>
        <fullName evidence="7">Queuine tRNA-ribosyltransferase</fullName>
        <ecNumber evidence="7">2.4.2.29</ecNumber>
    </recommendedName>
    <alternativeName>
        <fullName evidence="7">Guanine insertion enzyme</fullName>
    </alternativeName>
    <alternativeName>
        <fullName evidence="7">tRNA-guanine transglycosylase</fullName>
    </alternativeName>
</protein>
<dbReference type="GO" id="GO:0005829">
    <property type="term" value="C:cytosol"/>
    <property type="evidence" value="ECO:0007669"/>
    <property type="project" value="TreeGrafter"/>
</dbReference>
<dbReference type="NCBIfam" id="TIGR00430">
    <property type="entry name" value="Q_tRNA_tgt"/>
    <property type="match status" value="1"/>
</dbReference>
<comment type="similarity">
    <text evidence="7">Belongs to the queuine tRNA-ribosyltransferase family.</text>
</comment>
<keyword evidence="7" id="KW-0479">Metal-binding</keyword>
<sequence>MTTRFSYTLSATDGAARTGVIDTPRGQIRTPAFMPVGTAATVKAMLPESVAATGADILLGNTYHLMLRPGAERVARMGGLHRFMNWDRPILTDSGGFQVMSLAGLRKLTEDGVTFSSHVDGSKHFLSPETSMQIQKLLGSDIVMCFDECPALPATDEAVAASMRLSMRWAQRSRDAFGDRPGHALFGIMQGGVTRELREESAQALQSIGFDGYAVGGLAVGEGQEAMFGVLDYAPGFLPVDKPRYLMGVGKPDDIVGAVQRGIDMMDCVLPSRSGRTGQAWTPRGQVNIKNARHQDDPRPLDEDCTCPCCRGYSRAYLHHVFRAREMISGMLLTWHNLHYYQQLMAGLRDAIAAGRLDAFVADFHARRAEGDIEPV</sequence>
<dbReference type="PANTHER" id="PTHR46499:SF1">
    <property type="entry name" value="QUEUINE TRNA-RIBOSYLTRANSFERASE"/>
    <property type="match status" value="1"/>
</dbReference>
<evidence type="ECO:0000256" key="5">
    <source>
        <dbReference type="ARBA" id="ARBA00022785"/>
    </source>
</evidence>
<keyword evidence="2 7" id="KW-0328">Glycosyltransferase</keyword>
<dbReference type="Gene3D" id="3.20.20.105">
    <property type="entry name" value="Queuine tRNA-ribosyltransferase-like"/>
    <property type="match status" value="1"/>
</dbReference>
<comment type="cofactor">
    <cofactor evidence="7">
        <name>Zn(2+)</name>
        <dbReference type="ChEBI" id="CHEBI:29105"/>
    </cofactor>
    <text evidence="7">Binds 1 zinc ion per subunit.</text>
</comment>
<feature type="binding site" evidence="7">
    <location>
        <position position="310"/>
    </location>
    <ligand>
        <name>Zn(2+)</name>
        <dbReference type="ChEBI" id="CHEBI:29105"/>
    </ligand>
</feature>
<feature type="binding site" evidence="7">
    <location>
        <position position="217"/>
    </location>
    <ligand>
        <name>substrate</name>
    </ligand>
</feature>
<dbReference type="NCBIfam" id="TIGR00449">
    <property type="entry name" value="tgt_general"/>
    <property type="match status" value="1"/>
</dbReference>
<dbReference type="InterPro" id="IPR036511">
    <property type="entry name" value="TGT-like_sf"/>
</dbReference>
<feature type="binding site" evidence="7">
    <location>
        <position position="307"/>
    </location>
    <ligand>
        <name>Zn(2+)</name>
        <dbReference type="ChEBI" id="CHEBI:29105"/>
    </ligand>
</feature>
<comment type="caution">
    <text evidence="9">The sequence shown here is derived from an EMBL/GenBank/DDBJ whole genome shotgun (WGS) entry which is preliminary data.</text>
</comment>
<proteinExistence type="inferred from homology"/>
<evidence type="ECO:0000256" key="6">
    <source>
        <dbReference type="ARBA" id="ARBA00050112"/>
    </source>
</evidence>
<evidence type="ECO:0000256" key="2">
    <source>
        <dbReference type="ARBA" id="ARBA00022676"/>
    </source>
</evidence>
<dbReference type="InterPro" id="IPR004803">
    <property type="entry name" value="TGT"/>
</dbReference>
<feature type="active site" description="Proton acceptor" evidence="7">
    <location>
        <position position="93"/>
    </location>
</feature>
<feature type="binding site" evidence="7">
    <location>
        <position position="190"/>
    </location>
    <ligand>
        <name>substrate</name>
    </ligand>
</feature>
<keyword evidence="3 7" id="KW-0808">Transferase</keyword>
<gene>
    <name evidence="7 9" type="primary">tgt</name>
    <name evidence="9" type="ORF">FA740_04345</name>
</gene>
<dbReference type="EMBL" id="SUNH01000006">
    <property type="protein sequence ID" value="TJZ86124.1"/>
    <property type="molecule type" value="Genomic_DNA"/>
</dbReference>
<evidence type="ECO:0000313" key="10">
    <source>
        <dbReference type="Proteomes" id="UP000306223"/>
    </source>
</evidence>
<comment type="pathway">
    <text evidence="1 7">tRNA modification; tRNA-queuosine biosynthesis.</text>
</comment>
<evidence type="ECO:0000256" key="7">
    <source>
        <dbReference type="HAMAP-Rule" id="MF_00168"/>
    </source>
</evidence>
<feature type="binding site" evidence="7">
    <location>
        <begin position="93"/>
        <end position="97"/>
    </location>
    <ligand>
        <name>substrate</name>
    </ligand>
</feature>
<dbReference type="PANTHER" id="PTHR46499">
    <property type="entry name" value="QUEUINE TRNA-RIBOSYLTRANSFERASE"/>
    <property type="match status" value="1"/>
</dbReference>
<feature type="binding site" evidence="7">
    <location>
        <position position="305"/>
    </location>
    <ligand>
        <name>Zn(2+)</name>
        <dbReference type="ChEBI" id="CHEBI:29105"/>
    </ligand>
</feature>
<evidence type="ECO:0000256" key="3">
    <source>
        <dbReference type="ARBA" id="ARBA00022679"/>
    </source>
</evidence>
<keyword evidence="5 7" id="KW-0671">Queuosine biosynthesis</keyword>
<evidence type="ECO:0000259" key="8">
    <source>
        <dbReference type="Pfam" id="PF01702"/>
    </source>
</evidence>
<keyword evidence="7" id="KW-0862">Zinc</keyword>
<reference evidence="9 10" key="1">
    <citation type="submission" date="2019-04" db="EMBL/GenBank/DDBJ databases">
        <authorList>
            <person name="Li J."/>
        </authorList>
    </citation>
    <scope>NUCLEOTIDE SEQUENCE [LARGE SCALE GENOMIC DNA]</scope>
    <source>
        <strain evidence="9 10">CCTCC AB2016182</strain>
    </source>
</reference>
<comment type="subunit">
    <text evidence="7">Homodimer. Within each dimer, one monomer is responsible for RNA recognition and catalysis, while the other monomer binds to the replacement base PreQ1.</text>
</comment>
<dbReference type="GO" id="GO:0008479">
    <property type="term" value="F:tRNA-guanosine(34) queuine transglycosylase activity"/>
    <property type="evidence" value="ECO:0007669"/>
    <property type="project" value="UniProtKB-UniRule"/>
</dbReference>
<evidence type="ECO:0000313" key="9">
    <source>
        <dbReference type="EMBL" id="TJZ86124.1"/>
    </source>
</evidence>